<comment type="caution">
    <text evidence="2">The sequence shown here is derived from an EMBL/GenBank/DDBJ whole genome shotgun (WGS) entry which is preliminary data.</text>
</comment>
<sequence length="509" mass="57494">MKFNFFNHQTTQTVNHEGAQAFMLPPEAELYSAVVTTMLNDAHYQKADQRMARIQELVGKVDPVFVAKLAVYVREQMYLRSAPMMLLGELAKVHNGDGLVGQAVGRAVQRPDEITELLAYYQLTNQRTGIKKLGRLSKQLQKGLATAFNKFDEYQFAKYNKATAVTLRDALFLVHPKAKNEDQQTVFNKLINDSLETPYTWETELSLLGQTTFASEAARKEAVRAKWEELIESKRLGYMATLRNLRNMLEAGVSGKHIEKVCQLLANEKAVRQAKQLPFRFLAAYRELKNLPNGHVAMLIEALEDALYASVANLRGFTYQTSVVIACDVSGSMQQPVSPKSKVLLYDIGLLLGMLLQAKCRNVLSGMFGDTWKTVTLPSRSILANVDEFYRREGEVGYATNGYQVLDDLIKQRYKADRIMLFTDTQLWDSSSQNKSARNTLVSKWKAYKALFPDAKLYLFDLAGYGQVPLRVEQHDVYLIAGWSDKVFDVLQALEEGQTTLSAIHEIVL</sequence>
<dbReference type="PANTHER" id="PTHR44791">
    <property type="entry name" value="TELOMERASE PROTEIN COMPONENT 1 TEP1"/>
    <property type="match status" value="1"/>
</dbReference>
<dbReference type="PANTHER" id="PTHR44791:SF1">
    <property type="entry name" value="TELOMERASE PROTEIN COMPONENT 1"/>
    <property type="match status" value="1"/>
</dbReference>
<dbReference type="Proteomes" id="UP000474175">
    <property type="component" value="Unassembled WGS sequence"/>
</dbReference>
<proteinExistence type="predicted"/>
<accession>A0A6L9L7S3</accession>
<name>A0A6L9L7S3_9BACT</name>
<dbReference type="EMBL" id="JAAFZH010000004">
    <property type="protein sequence ID" value="NDU95537.1"/>
    <property type="molecule type" value="Genomic_DNA"/>
</dbReference>
<dbReference type="GO" id="GO:0070034">
    <property type="term" value="F:telomerase RNA binding"/>
    <property type="evidence" value="ECO:0007669"/>
    <property type="project" value="TreeGrafter"/>
</dbReference>
<dbReference type="Gene3D" id="3.40.50.410">
    <property type="entry name" value="von Willebrand factor, type A domain"/>
    <property type="match status" value="1"/>
</dbReference>
<keyword evidence="3" id="KW-1185">Reference proteome</keyword>
<dbReference type="SUPFAM" id="SSF140864">
    <property type="entry name" value="TROVE domain-like"/>
    <property type="match status" value="1"/>
</dbReference>
<dbReference type="GO" id="GO:0000722">
    <property type="term" value="P:telomere maintenance via recombination"/>
    <property type="evidence" value="ECO:0007669"/>
    <property type="project" value="TreeGrafter"/>
</dbReference>
<dbReference type="InterPro" id="IPR036465">
    <property type="entry name" value="vWFA_dom_sf"/>
</dbReference>
<evidence type="ECO:0000259" key="1">
    <source>
        <dbReference type="PROSITE" id="PS50988"/>
    </source>
</evidence>
<dbReference type="PROSITE" id="PS50988">
    <property type="entry name" value="TROVE"/>
    <property type="match status" value="1"/>
</dbReference>
<gene>
    <name evidence="2" type="ORF">GK108_11685</name>
</gene>
<evidence type="ECO:0000313" key="3">
    <source>
        <dbReference type="Proteomes" id="UP000474175"/>
    </source>
</evidence>
<organism evidence="2 3">
    <name type="scientific">Spirosoma terrae</name>
    <dbReference type="NCBI Taxonomy" id="1968276"/>
    <lineage>
        <taxon>Bacteria</taxon>
        <taxon>Pseudomonadati</taxon>
        <taxon>Bacteroidota</taxon>
        <taxon>Cytophagia</taxon>
        <taxon>Cytophagales</taxon>
        <taxon>Cytophagaceae</taxon>
        <taxon>Spirosoma</taxon>
    </lineage>
</organism>
<reference evidence="2 3" key="1">
    <citation type="submission" date="2020-02" db="EMBL/GenBank/DDBJ databases">
        <title>Draft genome sequence of two Spirosoma agri KCTC 52727 and Spirosoma terrae KCTC 52035.</title>
        <authorList>
            <person name="Rojas J."/>
            <person name="Ambika Manirajan B."/>
            <person name="Suarez C."/>
            <person name="Ratering S."/>
            <person name="Schnell S."/>
        </authorList>
    </citation>
    <scope>NUCLEOTIDE SEQUENCE [LARGE SCALE GENOMIC DNA]</scope>
    <source>
        <strain evidence="2 3">KCTC 52035</strain>
    </source>
</reference>
<dbReference type="InterPro" id="IPR037214">
    <property type="entry name" value="TROVE_dom_sf"/>
</dbReference>
<dbReference type="GO" id="GO:0003720">
    <property type="term" value="F:telomerase activity"/>
    <property type="evidence" value="ECO:0007669"/>
    <property type="project" value="TreeGrafter"/>
</dbReference>
<dbReference type="Pfam" id="PF05731">
    <property type="entry name" value="TROVE"/>
    <property type="match status" value="2"/>
</dbReference>
<dbReference type="SUPFAM" id="SSF53300">
    <property type="entry name" value="vWA-like"/>
    <property type="match status" value="1"/>
</dbReference>
<protein>
    <submittedName>
        <fullName evidence="2">TROVE domain-containing protein</fullName>
    </submittedName>
</protein>
<dbReference type="RefSeq" id="WP_163947754.1">
    <property type="nucleotide sequence ID" value="NZ_JAAFZH010000004.1"/>
</dbReference>
<feature type="domain" description="TROVE" evidence="1">
    <location>
        <begin position="13"/>
        <end position="319"/>
    </location>
</feature>
<dbReference type="InterPro" id="IPR052652">
    <property type="entry name" value="Telomerase_Complex_Comp"/>
</dbReference>
<dbReference type="AlphaFoldDB" id="A0A6L9L7S3"/>
<dbReference type="InterPro" id="IPR008858">
    <property type="entry name" value="TROVE_dom"/>
</dbReference>
<evidence type="ECO:0000313" key="2">
    <source>
        <dbReference type="EMBL" id="NDU95537.1"/>
    </source>
</evidence>